<protein>
    <recommendedName>
        <fullName evidence="3">RRM domain-containing protein</fullName>
    </recommendedName>
</protein>
<gene>
    <name evidence="1" type="ORF">FHK82_14635</name>
</gene>
<dbReference type="AlphaFoldDB" id="A0A558CT95"/>
<dbReference type="EMBL" id="VMRY01000080">
    <property type="protein sequence ID" value="TVT51912.1"/>
    <property type="molecule type" value="Genomic_DNA"/>
</dbReference>
<dbReference type="GO" id="GO:0003676">
    <property type="term" value="F:nucleic acid binding"/>
    <property type="evidence" value="ECO:0007669"/>
    <property type="project" value="InterPro"/>
</dbReference>
<dbReference type="InterPro" id="IPR012677">
    <property type="entry name" value="Nucleotide-bd_a/b_plait_sf"/>
</dbReference>
<dbReference type="Gene3D" id="3.30.70.330">
    <property type="match status" value="1"/>
</dbReference>
<proteinExistence type="predicted"/>
<reference evidence="1 2" key="1">
    <citation type="submission" date="2019-07" db="EMBL/GenBank/DDBJ databases">
        <title>The pathways for chlorine oxyanion respiration interact through the shared metabolite chlorate.</title>
        <authorList>
            <person name="Barnum T.P."/>
            <person name="Cheng Y."/>
            <person name="Hill K.A."/>
            <person name="Lucas L.N."/>
            <person name="Carlson H.K."/>
            <person name="Coates J.D."/>
        </authorList>
    </citation>
    <scope>NUCLEOTIDE SEQUENCE [LARGE SCALE GENOMIC DNA]</scope>
    <source>
        <strain evidence="1">BK-3</strain>
    </source>
</reference>
<dbReference type="SUPFAM" id="SSF54928">
    <property type="entry name" value="RNA-binding domain, RBD"/>
    <property type="match status" value="1"/>
</dbReference>
<name>A0A558CT95_9GAMM</name>
<dbReference type="InterPro" id="IPR035979">
    <property type="entry name" value="RBD_domain_sf"/>
</dbReference>
<accession>A0A558CT95</accession>
<evidence type="ECO:0000313" key="2">
    <source>
        <dbReference type="Proteomes" id="UP000317355"/>
    </source>
</evidence>
<evidence type="ECO:0000313" key="1">
    <source>
        <dbReference type="EMBL" id="TVT51912.1"/>
    </source>
</evidence>
<sequence length="122" mass="13723">MKIFIPYIPNGIQRQELMSLAQSAIKPSLFRPFVKKGTVAKCNLIRILDVDTGGVEYHGLIDIYPDKVANKAIQKLNGKEYNGHKLSARTWVDRTLIIGGKKKLPEGTDSCKRRRNLEISVS</sequence>
<organism evidence="1 2">
    <name type="scientific">Sedimenticola thiotaurini</name>
    <dbReference type="NCBI Taxonomy" id="1543721"/>
    <lineage>
        <taxon>Bacteria</taxon>
        <taxon>Pseudomonadati</taxon>
        <taxon>Pseudomonadota</taxon>
        <taxon>Gammaproteobacteria</taxon>
        <taxon>Chromatiales</taxon>
        <taxon>Sedimenticolaceae</taxon>
        <taxon>Sedimenticola</taxon>
    </lineage>
</organism>
<evidence type="ECO:0008006" key="3">
    <source>
        <dbReference type="Google" id="ProtNLM"/>
    </source>
</evidence>
<comment type="caution">
    <text evidence="1">The sequence shown here is derived from an EMBL/GenBank/DDBJ whole genome shotgun (WGS) entry which is preliminary data.</text>
</comment>
<dbReference type="Proteomes" id="UP000317355">
    <property type="component" value="Unassembled WGS sequence"/>
</dbReference>